<protein>
    <recommendedName>
        <fullName evidence="3">DUF4243 domain-containing protein</fullName>
    </recommendedName>
</protein>
<dbReference type="EMBL" id="JBHSTI010000002">
    <property type="protein sequence ID" value="MFC6236473.1"/>
    <property type="molecule type" value="Genomic_DNA"/>
</dbReference>
<proteinExistence type="predicted"/>
<comment type="caution">
    <text evidence="1">The sequence shown here is derived from an EMBL/GenBank/DDBJ whole genome shotgun (WGS) entry which is preliminary data.</text>
</comment>
<dbReference type="Proteomes" id="UP001596138">
    <property type="component" value="Unassembled WGS sequence"/>
</dbReference>
<dbReference type="RefSeq" id="WP_386763518.1">
    <property type="nucleotide sequence ID" value="NZ_JBHSTI010000002.1"/>
</dbReference>
<evidence type="ECO:0000313" key="1">
    <source>
        <dbReference type="EMBL" id="MFC6236473.1"/>
    </source>
</evidence>
<accession>A0ABW1SVR4</accession>
<sequence length="342" mass="36621">MQTTAAGTYDEALERLHATGPEFEGWLSNHGPMAVEALARRGSGSVVHQWTDDYALRLEEMPRPWARLGRADTSEALGDGRRLADWIGFFERELYEAAWTDVLATWWPVLLPGIAAGATHGVIRVGHAVHALRSEVTQPRVTELAHALGYWAARWQAVPLAPVHGDADPGALLATLPRVARQEGGIRDRLAQLATTDGWPEQASALRRPKSDADVPAVLDAVVDAVVLAYPRIAVGNPTMLVHAATAPNAVARTLPTLPRELWRPSLDAAWTATAAVLAAYRPAADGPGRSTEATADEIWESAVLHGGEHVVKLADTALDVHARTGDRRALAAITTAVALDA</sequence>
<evidence type="ECO:0008006" key="3">
    <source>
        <dbReference type="Google" id="ProtNLM"/>
    </source>
</evidence>
<organism evidence="1 2">
    <name type="scientific">Longivirga aurantiaca</name>
    <dbReference type="NCBI Taxonomy" id="1837743"/>
    <lineage>
        <taxon>Bacteria</taxon>
        <taxon>Bacillati</taxon>
        <taxon>Actinomycetota</taxon>
        <taxon>Actinomycetes</taxon>
        <taxon>Sporichthyales</taxon>
        <taxon>Sporichthyaceae</taxon>
        <taxon>Longivirga</taxon>
    </lineage>
</organism>
<evidence type="ECO:0000313" key="2">
    <source>
        <dbReference type="Proteomes" id="UP001596138"/>
    </source>
</evidence>
<gene>
    <name evidence="1" type="ORF">ACFQGU_01185</name>
</gene>
<reference evidence="2" key="1">
    <citation type="journal article" date="2019" name="Int. J. Syst. Evol. Microbiol.">
        <title>The Global Catalogue of Microorganisms (GCM) 10K type strain sequencing project: providing services to taxonomists for standard genome sequencing and annotation.</title>
        <authorList>
            <consortium name="The Broad Institute Genomics Platform"/>
            <consortium name="The Broad Institute Genome Sequencing Center for Infectious Disease"/>
            <person name="Wu L."/>
            <person name="Ma J."/>
        </authorList>
    </citation>
    <scope>NUCLEOTIDE SEQUENCE [LARGE SCALE GENOMIC DNA]</scope>
    <source>
        <strain evidence="2">CGMCC 4.7317</strain>
    </source>
</reference>
<name>A0ABW1SVR4_9ACTN</name>
<keyword evidence="2" id="KW-1185">Reference proteome</keyword>